<protein>
    <submittedName>
        <fullName evidence="2">Outer membrane beta-barrel protein</fullName>
    </submittedName>
</protein>
<evidence type="ECO:0000313" key="2">
    <source>
        <dbReference type="EMBL" id="UZW76147.1"/>
    </source>
</evidence>
<reference evidence="2" key="1">
    <citation type="submission" date="2022-07" db="EMBL/GenBank/DDBJ databases">
        <title>Alkalimarinus sp. nov., isolated from gut of a Alitta virens.</title>
        <authorList>
            <person name="Yang A.I."/>
            <person name="Shin N.-R."/>
        </authorList>
    </citation>
    <scope>NUCLEOTIDE SEQUENCE</scope>
    <source>
        <strain evidence="2">FA028</strain>
    </source>
</reference>
<evidence type="ECO:0000313" key="3">
    <source>
        <dbReference type="Proteomes" id="UP001164472"/>
    </source>
</evidence>
<proteinExistence type="predicted"/>
<gene>
    <name evidence="2" type="ORF">NNL22_06100</name>
</gene>
<accession>A0A9E8KRJ6</accession>
<keyword evidence="1" id="KW-0732">Signal</keyword>
<sequence length="432" mass="49079">MDKNTRSAPVFIKLINALFGLTIAVSTVANVNADPGTLELGLNTEYTDNARLSATGQESDFKNTASVSIDKSDQFGRLDSYIVGDLEYYTYANDTYANSLDANLLWDANYNIRPGSLTWGISDELSEVTIDSSQPDTPDNRTRRNIFTTGPAYTMNLSKTDFANFTAEYQRVDYQTDGDDNDRFNLFSSLTHLFTPQQQASVNYDWTKTLFGSERELYRNQVYLSYRYSYLQFYFDGSYGITHLKGRAGTATDETDSNTWNATLRTNLTRTSTLGLTYNRELNDTASGFDQRYNDSVINLTETSVVLLTEWSLLYTKNFSNNSALDGRIFHNVSEYLISSSDEERNGVEIGYSYPLLHRLTVGLNAEYQQIDYNPSARTDDKYDLSVGTSYEYIRNLFFTAEIARTQQDSNSPINEYEENRVSIGVRYLPSF</sequence>
<dbReference type="SUPFAM" id="SSF56935">
    <property type="entry name" value="Porins"/>
    <property type="match status" value="1"/>
</dbReference>
<keyword evidence="3" id="KW-1185">Reference proteome</keyword>
<dbReference type="Pfam" id="PF10082">
    <property type="entry name" value="BBP2_2"/>
    <property type="match status" value="1"/>
</dbReference>
<evidence type="ECO:0000256" key="1">
    <source>
        <dbReference type="SAM" id="SignalP"/>
    </source>
</evidence>
<dbReference type="RefSeq" id="WP_251811963.1">
    <property type="nucleotide sequence ID" value="NZ_CP101527.1"/>
</dbReference>
<feature type="signal peptide" evidence="1">
    <location>
        <begin position="1"/>
        <end position="29"/>
    </location>
</feature>
<feature type="chain" id="PRO_5038998972" evidence="1">
    <location>
        <begin position="30"/>
        <end position="432"/>
    </location>
</feature>
<dbReference type="InterPro" id="IPR018759">
    <property type="entry name" value="BBP2_2"/>
</dbReference>
<dbReference type="EMBL" id="CP101527">
    <property type="protein sequence ID" value="UZW76147.1"/>
    <property type="molecule type" value="Genomic_DNA"/>
</dbReference>
<name>A0A9E8KRJ6_9ALTE</name>
<organism evidence="2 3">
    <name type="scientific">Alkalimarinus sediminis</name>
    <dbReference type="NCBI Taxonomy" id="1632866"/>
    <lineage>
        <taxon>Bacteria</taxon>
        <taxon>Pseudomonadati</taxon>
        <taxon>Pseudomonadota</taxon>
        <taxon>Gammaproteobacteria</taxon>
        <taxon>Alteromonadales</taxon>
        <taxon>Alteromonadaceae</taxon>
        <taxon>Alkalimarinus</taxon>
    </lineage>
</organism>
<dbReference type="KEGG" id="asem:NNL22_06100"/>
<dbReference type="Proteomes" id="UP001164472">
    <property type="component" value="Chromosome"/>
</dbReference>
<dbReference type="AlphaFoldDB" id="A0A9E8KRJ6"/>